<dbReference type="AlphaFoldDB" id="A0A9X1WGV1"/>
<dbReference type="Pfam" id="PF11255">
    <property type="entry name" value="DUF3054"/>
    <property type="match status" value="1"/>
</dbReference>
<dbReference type="Proteomes" id="UP001139207">
    <property type="component" value="Unassembled WGS sequence"/>
</dbReference>
<reference evidence="2" key="1">
    <citation type="submission" date="2022-04" db="EMBL/GenBank/DDBJ databases">
        <title>Corynebacterium kalidii LD5P10.</title>
        <authorList>
            <person name="Sun J.Q."/>
        </authorList>
    </citation>
    <scope>NUCLEOTIDE SEQUENCE</scope>
    <source>
        <strain evidence="2">LD5P10</strain>
    </source>
</reference>
<keyword evidence="3" id="KW-1185">Reference proteome</keyword>
<feature type="transmembrane region" description="Helical" evidence="1">
    <location>
        <begin position="20"/>
        <end position="40"/>
    </location>
</feature>
<keyword evidence="1" id="KW-0812">Transmembrane</keyword>
<feature type="transmembrane region" description="Helical" evidence="1">
    <location>
        <begin position="52"/>
        <end position="75"/>
    </location>
</feature>
<evidence type="ECO:0000313" key="3">
    <source>
        <dbReference type="Proteomes" id="UP001139207"/>
    </source>
</evidence>
<accession>A0A9X1WGV1</accession>
<name>A0A9X1WGV1_9CORY</name>
<feature type="transmembrane region" description="Helical" evidence="1">
    <location>
        <begin position="106"/>
        <end position="126"/>
    </location>
</feature>
<dbReference type="InterPro" id="IPR021414">
    <property type="entry name" value="DUF3054"/>
</dbReference>
<keyword evidence="1" id="KW-0472">Membrane</keyword>
<organism evidence="2 3">
    <name type="scientific">Corynebacterium kalidii</name>
    <dbReference type="NCBI Taxonomy" id="2931982"/>
    <lineage>
        <taxon>Bacteria</taxon>
        <taxon>Bacillati</taxon>
        <taxon>Actinomycetota</taxon>
        <taxon>Actinomycetes</taxon>
        <taxon>Mycobacteriales</taxon>
        <taxon>Corynebacteriaceae</taxon>
        <taxon>Corynebacterium</taxon>
    </lineage>
</organism>
<protein>
    <submittedName>
        <fullName evidence="2">DUF3054 domain-containing protein</fullName>
    </submittedName>
</protein>
<dbReference type="RefSeq" id="WP_244802922.1">
    <property type="nucleotide sequence ID" value="NZ_JALIEA010000005.1"/>
</dbReference>
<proteinExistence type="predicted"/>
<feature type="transmembrane region" description="Helical" evidence="1">
    <location>
        <begin position="81"/>
        <end position="99"/>
    </location>
</feature>
<evidence type="ECO:0000313" key="2">
    <source>
        <dbReference type="EMBL" id="MCJ7857170.1"/>
    </source>
</evidence>
<keyword evidence="1" id="KW-1133">Transmembrane helix</keyword>
<gene>
    <name evidence="2" type="ORF">MUN33_00330</name>
</gene>
<comment type="caution">
    <text evidence="2">The sequence shown here is derived from an EMBL/GenBank/DDBJ whole genome shotgun (WGS) entry which is preliminary data.</text>
</comment>
<evidence type="ECO:0000256" key="1">
    <source>
        <dbReference type="SAM" id="Phobius"/>
    </source>
</evidence>
<dbReference type="EMBL" id="JALIEA010000005">
    <property type="protein sequence ID" value="MCJ7857170.1"/>
    <property type="molecule type" value="Genomic_DNA"/>
</dbReference>
<sequence>MTNSPDATSGPAGPLSATAGISTTMALAVDAIAVLVFALLGKLFHASDGFSVLGWLGTAWPFLLGLAVAWAVLFTGVLRPAPGSGLGILIVTWFVGIVVRGIVTMSVAWGFVVTSLIFLGILMLGWRTVASFVSRRQSAS</sequence>